<feature type="region of interest" description="Disordered" evidence="1">
    <location>
        <begin position="120"/>
        <end position="487"/>
    </location>
</feature>
<feature type="non-terminal residue" evidence="3">
    <location>
        <position position="689"/>
    </location>
</feature>
<dbReference type="AlphaFoldDB" id="A0A8T2MML6"/>
<comment type="caution">
    <text evidence="3">The sequence shown here is derived from an EMBL/GenBank/DDBJ whole genome shotgun (WGS) entry which is preliminary data.</text>
</comment>
<feature type="domain" description="SAP" evidence="2">
    <location>
        <begin position="14"/>
        <end position="48"/>
    </location>
</feature>
<dbReference type="Proteomes" id="UP000824540">
    <property type="component" value="Unassembled WGS sequence"/>
</dbReference>
<evidence type="ECO:0000259" key="2">
    <source>
        <dbReference type="PROSITE" id="PS50800"/>
    </source>
</evidence>
<dbReference type="GO" id="GO:0061574">
    <property type="term" value="C:ASAP complex"/>
    <property type="evidence" value="ECO:0007669"/>
    <property type="project" value="TreeGrafter"/>
</dbReference>
<evidence type="ECO:0000313" key="3">
    <source>
        <dbReference type="EMBL" id="KAG9329205.1"/>
    </source>
</evidence>
<dbReference type="Pfam" id="PF02037">
    <property type="entry name" value="SAP"/>
    <property type="match status" value="1"/>
</dbReference>
<dbReference type="OrthoDB" id="5348404at2759"/>
<keyword evidence="4" id="KW-1185">Reference proteome</keyword>
<reference evidence="3" key="1">
    <citation type="thesis" date="2021" institute="BYU ScholarsArchive" country="Provo, UT, USA">
        <title>Applications of and Algorithms for Genome Assembly and Genomic Analyses with an Emphasis on Marine Teleosts.</title>
        <authorList>
            <person name="Pickett B.D."/>
        </authorList>
    </citation>
    <scope>NUCLEOTIDE SEQUENCE</scope>
    <source>
        <strain evidence="3">HI-2016</strain>
    </source>
</reference>
<feature type="compositionally biased region" description="Pro residues" evidence="1">
    <location>
        <begin position="351"/>
        <end position="360"/>
    </location>
</feature>
<dbReference type="PANTHER" id="PTHR46589">
    <property type="entry name" value="APOPTOTIC CHROMATIN CONDENSATION INDUCER IN THE NUCLEUS"/>
    <property type="match status" value="1"/>
</dbReference>
<sequence length="689" mass="75807">MADLEDVTLDGRPLHSLRVADLKAALEQRGLSKSGQKNALIKRLKGEALWFLTTLFWSTCVNDLGWTGQALMLENLQRTSTPHIGLQPNSQIGEEMSQNSFIKQYLAKQQELLRQRLEREAREAAEADDVDSPAGPDHEDHSEANDSTSCPPPDQEISPVVGAPNKRHPFDQREDKAEGDRGWGRPTDQTGGEDGSGGLEEGSQFNARRTGFFHSQDGQGDASEPQLQEVPGSRARRSSSRQSRDDPAPSSPSAPPRAVASLSVRVVGEPDRQQGGLVPHPRPEPTVHSAGQPAMPRAQQDSDEDSDEDEEEEEDDEEDWEAGPRRGSGWDPPAVAAAARERSRRTHQPPQHIPQPPQLPHHPQHPQLQLRQPTPPPSPPPELSFPLPETPKQSPPSLDEPEAVAGPGVGAGLRRQAPEGGRSPPALQRQDSSSSSGSSSSNSRSSSPEPHGGAGERKPGPLTLLARKMESEGAFAASKKKGRSESEEQELMAAATPTDGMFPGNLLREGAVTAIAHTAGPAQTMAEALTAKKGVASAAVPTITFSAGHQGVRSSPFQAFGPAIAPTRVLMAMAEEAERDAAEMKGADAVDLHKAESREAAEAQREREKALEREREEREKALEKEREREEREKALQREREERERQEREKALQREREEREREEREKALQREREEREREEREKALQREREE</sequence>
<feature type="compositionally biased region" description="Pro residues" evidence="1">
    <location>
        <begin position="373"/>
        <end position="383"/>
    </location>
</feature>
<feature type="region of interest" description="Disordered" evidence="1">
    <location>
        <begin position="581"/>
        <end position="689"/>
    </location>
</feature>
<organism evidence="3 4">
    <name type="scientific">Albula glossodonta</name>
    <name type="common">roundjaw bonefish</name>
    <dbReference type="NCBI Taxonomy" id="121402"/>
    <lineage>
        <taxon>Eukaryota</taxon>
        <taxon>Metazoa</taxon>
        <taxon>Chordata</taxon>
        <taxon>Craniata</taxon>
        <taxon>Vertebrata</taxon>
        <taxon>Euteleostomi</taxon>
        <taxon>Actinopterygii</taxon>
        <taxon>Neopterygii</taxon>
        <taxon>Teleostei</taxon>
        <taxon>Albuliformes</taxon>
        <taxon>Albulidae</taxon>
        <taxon>Albula</taxon>
    </lineage>
</organism>
<accession>A0A8T2MML6</accession>
<dbReference type="GO" id="GO:0003723">
    <property type="term" value="F:RNA binding"/>
    <property type="evidence" value="ECO:0007669"/>
    <property type="project" value="TreeGrafter"/>
</dbReference>
<dbReference type="GO" id="GO:0008380">
    <property type="term" value="P:RNA splicing"/>
    <property type="evidence" value="ECO:0007669"/>
    <property type="project" value="TreeGrafter"/>
</dbReference>
<evidence type="ECO:0000256" key="1">
    <source>
        <dbReference type="SAM" id="MobiDB-lite"/>
    </source>
</evidence>
<feature type="compositionally biased region" description="Low complexity" evidence="1">
    <location>
        <begin position="432"/>
        <end position="447"/>
    </location>
</feature>
<dbReference type="SMART" id="SM00513">
    <property type="entry name" value="SAP"/>
    <property type="match status" value="1"/>
</dbReference>
<dbReference type="EMBL" id="JAFBMS010001391">
    <property type="protein sequence ID" value="KAG9329205.1"/>
    <property type="molecule type" value="Genomic_DNA"/>
</dbReference>
<name>A0A8T2MML6_9TELE</name>
<feature type="compositionally biased region" description="Basic and acidic residues" evidence="1">
    <location>
        <begin position="168"/>
        <end position="183"/>
    </location>
</feature>
<dbReference type="PANTHER" id="PTHR46589:SF1">
    <property type="entry name" value="APOPTOTIC CHROMATIN CONDENSATION INDUCER IN THE NUCLEUS"/>
    <property type="match status" value="1"/>
</dbReference>
<dbReference type="InterPro" id="IPR003034">
    <property type="entry name" value="SAP_dom"/>
</dbReference>
<proteinExistence type="predicted"/>
<dbReference type="GO" id="GO:0071011">
    <property type="term" value="C:precatalytic spliceosome"/>
    <property type="evidence" value="ECO:0007669"/>
    <property type="project" value="TreeGrafter"/>
</dbReference>
<dbReference type="InterPro" id="IPR036361">
    <property type="entry name" value="SAP_dom_sf"/>
</dbReference>
<feature type="compositionally biased region" description="Acidic residues" evidence="1">
    <location>
        <begin position="301"/>
        <end position="321"/>
    </location>
</feature>
<evidence type="ECO:0000313" key="4">
    <source>
        <dbReference type="Proteomes" id="UP000824540"/>
    </source>
</evidence>
<dbReference type="SUPFAM" id="SSF68906">
    <property type="entry name" value="SAP domain"/>
    <property type="match status" value="1"/>
</dbReference>
<gene>
    <name evidence="3" type="ORF">JZ751_006596</name>
</gene>
<dbReference type="Gene3D" id="1.10.720.30">
    <property type="entry name" value="SAP domain"/>
    <property type="match status" value="1"/>
</dbReference>
<protein>
    <recommendedName>
        <fullName evidence="2">SAP domain-containing protein</fullName>
    </recommendedName>
</protein>
<dbReference type="InterPro" id="IPR052793">
    <property type="entry name" value="EJC-associated_protein"/>
</dbReference>
<dbReference type="PROSITE" id="PS50800">
    <property type="entry name" value="SAP"/>
    <property type="match status" value="1"/>
</dbReference>